<organism evidence="1">
    <name type="scientific">viral metagenome</name>
    <dbReference type="NCBI Taxonomy" id="1070528"/>
    <lineage>
        <taxon>unclassified sequences</taxon>
        <taxon>metagenomes</taxon>
        <taxon>organismal metagenomes</taxon>
    </lineage>
</organism>
<dbReference type="AlphaFoldDB" id="A0A6H1ZHN4"/>
<dbReference type="EMBL" id="MT142343">
    <property type="protein sequence ID" value="QJA78560.1"/>
    <property type="molecule type" value="Genomic_DNA"/>
</dbReference>
<evidence type="ECO:0000313" key="3">
    <source>
        <dbReference type="EMBL" id="QJI02039.1"/>
    </source>
</evidence>
<reference evidence="1" key="1">
    <citation type="submission" date="2020-03" db="EMBL/GenBank/DDBJ databases">
        <title>The deep terrestrial virosphere.</title>
        <authorList>
            <person name="Holmfeldt K."/>
            <person name="Nilsson E."/>
            <person name="Simone D."/>
            <person name="Lopez-Fernandez M."/>
            <person name="Wu X."/>
            <person name="de Brujin I."/>
            <person name="Lundin D."/>
            <person name="Andersson A."/>
            <person name="Bertilsson S."/>
            <person name="Dopson M."/>
        </authorList>
    </citation>
    <scope>NUCLEOTIDE SEQUENCE</scope>
    <source>
        <strain evidence="2">MM415A01050</strain>
        <strain evidence="1">TM448A00578</strain>
        <strain evidence="3">TM448B02903</strain>
    </source>
</reference>
<evidence type="ECO:0000313" key="2">
    <source>
        <dbReference type="EMBL" id="QJA78560.1"/>
    </source>
</evidence>
<protein>
    <submittedName>
        <fullName evidence="1">Uncharacterized protein</fullName>
    </submittedName>
</protein>
<sequence length="100" mass="11748">MKWTKANFEILIGPDPGYKEEVDGYTWECWGVHKDSSRTWSLTHLPTGRAITAHARTRLAARDIAEKLNPLADWRNSVTRIRRDSTLYKKVYDNIEDTWR</sequence>
<gene>
    <name evidence="2" type="ORF">MM415A01050_0006</name>
    <name evidence="1" type="ORF">TM448A00578_0027</name>
    <name evidence="3" type="ORF">TM448B02903_0003</name>
</gene>
<name>A0A6H1ZHN4_9ZZZZ</name>
<accession>A0A6H1ZHN4</accession>
<dbReference type="EMBL" id="MT144026">
    <property type="protein sequence ID" value="QJA46941.1"/>
    <property type="molecule type" value="Genomic_DNA"/>
</dbReference>
<dbReference type="EMBL" id="MT144971">
    <property type="protein sequence ID" value="QJI02039.1"/>
    <property type="molecule type" value="Genomic_DNA"/>
</dbReference>
<evidence type="ECO:0000313" key="1">
    <source>
        <dbReference type="EMBL" id="QJA46941.1"/>
    </source>
</evidence>
<proteinExistence type="predicted"/>